<organism evidence="2">
    <name type="scientific">Caenorhabditis brenneri</name>
    <name type="common">Nematode worm</name>
    <dbReference type="NCBI Taxonomy" id="135651"/>
    <lineage>
        <taxon>Eukaryota</taxon>
        <taxon>Metazoa</taxon>
        <taxon>Ecdysozoa</taxon>
        <taxon>Nematoda</taxon>
        <taxon>Chromadorea</taxon>
        <taxon>Rhabditida</taxon>
        <taxon>Rhabditina</taxon>
        <taxon>Rhabditomorpha</taxon>
        <taxon>Rhabditoidea</taxon>
        <taxon>Rhabditidae</taxon>
        <taxon>Peloderinae</taxon>
        <taxon>Caenorhabditis</taxon>
    </lineage>
</organism>
<name>G0PF80_CAEBE</name>
<dbReference type="EMBL" id="GL380350">
    <property type="protein sequence ID" value="EGT53651.1"/>
    <property type="molecule type" value="Genomic_DNA"/>
</dbReference>
<dbReference type="Proteomes" id="UP000008068">
    <property type="component" value="Unassembled WGS sequence"/>
</dbReference>
<sequence>MKPKFHVKYTANWQDQEHPIGNGTRRGKLDRTRKDIVAECSVVSAGGDGCSFHCYKRSGNRESLAEVMGSS</sequence>
<gene>
    <name evidence="1" type="ORF">CAEBREN_16813</name>
</gene>
<keyword evidence="2" id="KW-1185">Reference proteome</keyword>
<accession>G0PF80</accession>
<evidence type="ECO:0000313" key="1">
    <source>
        <dbReference type="EMBL" id="EGT53651.1"/>
    </source>
</evidence>
<reference evidence="2" key="1">
    <citation type="submission" date="2011-07" db="EMBL/GenBank/DDBJ databases">
        <authorList>
            <consortium name="Caenorhabditis brenneri Sequencing and Analysis Consortium"/>
            <person name="Wilson R.K."/>
        </authorList>
    </citation>
    <scope>NUCLEOTIDE SEQUENCE [LARGE SCALE GENOMIC DNA]</scope>
    <source>
        <strain evidence="2">PB2801</strain>
    </source>
</reference>
<dbReference type="AlphaFoldDB" id="G0PF80"/>
<protein>
    <submittedName>
        <fullName evidence="1">Uncharacterized protein</fullName>
    </submittedName>
</protein>
<proteinExistence type="predicted"/>
<dbReference type="HOGENOM" id="CLU_2742321_0_0_1"/>
<dbReference type="InParanoid" id="G0PF80"/>
<evidence type="ECO:0000313" key="2">
    <source>
        <dbReference type="Proteomes" id="UP000008068"/>
    </source>
</evidence>